<keyword evidence="3" id="KW-1185">Reference proteome</keyword>
<dbReference type="Proteomes" id="UP000319160">
    <property type="component" value="Unassembled WGS sequence"/>
</dbReference>
<dbReference type="AlphaFoldDB" id="A0A553I8H9"/>
<proteinExistence type="predicted"/>
<feature type="compositionally biased region" description="Low complexity" evidence="1">
    <location>
        <begin position="1"/>
        <end position="16"/>
    </location>
</feature>
<organism evidence="2 3">
    <name type="scientific">Xylaria flabelliformis</name>
    <dbReference type="NCBI Taxonomy" id="2512241"/>
    <lineage>
        <taxon>Eukaryota</taxon>
        <taxon>Fungi</taxon>
        <taxon>Dikarya</taxon>
        <taxon>Ascomycota</taxon>
        <taxon>Pezizomycotina</taxon>
        <taxon>Sordariomycetes</taxon>
        <taxon>Xylariomycetidae</taxon>
        <taxon>Xylariales</taxon>
        <taxon>Xylariaceae</taxon>
        <taxon>Xylaria</taxon>
    </lineage>
</organism>
<dbReference type="EMBL" id="VFLP01000011">
    <property type="protein sequence ID" value="TRX96507.1"/>
    <property type="molecule type" value="Genomic_DNA"/>
</dbReference>
<evidence type="ECO:0000313" key="2">
    <source>
        <dbReference type="EMBL" id="TRX96507.1"/>
    </source>
</evidence>
<accession>A0A553I8H9</accession>
<name>A0A553I8H9_9PEZI</name>
<dbReference type="OrthoDB" id="4773419at2759"/>
<feature type="compositionally biased region" description="Low complexity" evidence="1">
    <location>
        <begin position="47"/>
        <end position="59"/>
    </location>
</feature>
<feature type="region of interest" description="Disordered" evidence="1">
    <location>
        <begin position="1"/>
        <end position="65"/>
    </location>
</feature>
<protein>
    <submittedName>
        <fullName evidence="2">Uncharacterized protein</fullName>
    </submittedName>
</protein>
<sequence>MITFTTPFPVSTSTSRTRGRRGGEDSPDPDSNSDDHGHDTPDQVYKPSTDTISTPTSTSNEYPPLTTLFTPDPSCSSFYVNICDTDDPAQYCTATAFPPVGCLDESSQRTTRSSLTCYPSSAPGLVIGLSTYSPGCMKALAAKSVLSGKAAKIEPDKCIGKPELEGSKAYVYTVKPELDAAAIRAELEGDFSEPHGDGIYVLKPELDGTVGSERNRGAYVRKKPELATASKPCAVTTQHNIAELEAMAPSTGGGPV</sequence>
<comment type="caution">
    <text evidence="2">The sequence shown here is derived from an EMBL/GenBank/DDBJ whole genome shotgun (WGS) entry which is preliminary data.</text>
</comment>
<evidence type="ECO:0000256" key="1">
    <source>
        <dbReference type="SAM" id="MobiDB-lite"/>
    </source>
</evidence>
<reference evidence="3" key="1">
    <citation type="submission" date="2019-06" db="EMBL/GenBank/DDBJ databases">
        <title>Draft genome sequence of the griseofulvin-producing fungus Xylaria cubensis strain G536.</title>
        <authorList>
            <person name="Mead M.E."/>
            <person name="Raja H.A."/>
            <person name="Steenwyk J.L."/>
            <person name="Knowles S.L."/>
            <person name="Oberlies N.H."/>
            <person name="Rokas A."/>
        </authorList>
    </citation>
    <scope>NUCLEOTIDE SEQUENCE [LARGE SCALE GENOMIC DNA]</scope>
    <source>
        <strain evidence="3">G536</strain>
    </source>
</reference>
<gene>
    <name evidence="2" type="ORF">FHL15_002779</name>
</gene>
<evidence type="ECO:0000313" key="3">
    <source>
        <dbReference type="Proteomes" id="UP000319160"/>
    </source>
</evidence>